<dbReference type="InterPro" id="IPR041373">
    <property type="entry name" value="RT_RNaseH"/>
</dbReference>
<proteinExistence type="predicted"/>
<dbReference type="GO" id="GO:0003964">
    <property type="term" value="F:RNA-directed DNA polymerase activity"/>
    <property type="evidence" value="ECO:0007669"/>
    <property type="project" value="UniProtKB-KW"/>
</dbReference>
<reference evidence="8" key="1">
    <citation type="submission" date="2021-03" db="EMBL/GenBank/DDBJ databases">
        <title>Draft genome sequence of rust myrtle Austropuccinia psidii MF-1, a brazilian biotype.</title>
        <authorList>
            <person name="Quecine M.C."/>
            <person name="Pachon D.M.R."/>
            <person name="Bonatelli M.L."/>
            <person name="Correr F.H."/>
            <person name="Franceschini L.M."/>
            <person name="Leite T.F."/>
            <person name="Margarido G.R.A."/>
            <person name="Almeida C.A."/>
            <person name="Ferrarezi J.A."/>
            <person name="Labate C.A."/>
        </authorList>
    </citation>
    <scope>NUCLEOTIDE SEQUENCE</scope>
    <source>
        <strain evidence="8">MF-1</strain>
    </source>
</reference>
<keyword evidence="1" id="KW-0808">Transferase</keyword>
<evidence type="ECO:0000259" key="7">
    <source>
        <dbReference type="Pfam" id="PF17917"/>
    </source>
</evidence>
<dbReference type="Proteomes" id="UP000765509">
    <property type="component" value="Unassembled WGS sequence"/>
</dbReference>
<evidence type="ECO:0000256" key="6">
    <source>
        <dbReference type="ARBA" id="ARBA00022918"/>
    </source>
</evidence>
<keyword evidence="9" id="KW-1185">Reference proteome</keyword>
<dbReference type="GO" id="GO:0004519">
    <property type="term" value="F:endonuclease activity"/>
    <property type="evidence" value="ECO:0007669"/>
    <property type="project" value="UniProtKB-KW"/>
</dbReference>
<name>A0A9Q3BA58_9BASI</name>
<keyword evidence="2" id="KW-0548">Nucleotidyltransferase</keyword>
<feature type="domain" description="Reverse transcriptase RNase H-like" evidence="7">
    <location>
        <begin position="7"/>
        <end position="110"/>
    </location>
</feature>
<evidence type="ECO:0000256" key="3">
    <source>
        <dbReference type="ARBA" id="ARBA00022722"/>
    </source>
</evidence>
<protein>
    <recommendedName>
        <fullName evidence="7">Reverse transcriptase RNase H-like domain-containing protein</fullName>
    </recommendedName>
</protein>
<comment type="caution">
    <text evidence="8">The sequence shown here is derived from an EMBL/GenBank/DDBJ whole genome shotgun (WGS) entry which is preliminary data.</text>
</comment>
<dbReference type="EMBL" id="AVOT02000177">
    <property type="protein sequence ID" value="MBW0461538.1"/>
    <property type="molecule type" value="Genomic_DNA"/>
</dbReference>
<dbReference type="InterPro" id="IPR043502">
    <property type="entry name" value="DNA/RNA_pol_sf"/>
</dbReference>
<keyword evidence="3" id="KW-0540">Nuclease</keyword>
<evidence type="ECO:0000313" key="9">
    <source>
        <dbReference type="Proteomes" id="UP000765509"/>
    </source>
</evidence>
<evidence type="ECO:0000256" key="5">
    <source>
        <dbReference type="ARBA" id="ARBA00022801"/>
    </source>
</evidence>
<organism evidence="8 9">
    <name type="scientific">Austropuccinia psidii MF-1</name>
    <dbReference type="NCBI Taxonomy" id="1389203"/>
    <lineage>
        <taxon>Eukaryota</taxon>
        <taxon>Fungi</taxon>
        <taxon>Dikarya</taxon>
        <taxon>Basidiomycota</taxon>
        <taxon>Pucciniomycotina</taxon>
        <taxon>Pucciniomycetes</taxon>
        <taxon>Pucciniales</taxon>
        <taxon>Sphaerophragmiaceae</taxon>
        <taxon>Austropuccinia</taxon>
    </lineage>
</organism>
<evidence type="ECO:0000256" key="4">
    <source>
        <dbReference type="ARBA" id="ARBA00022759"/>
    </source>
</evidence>
<dbReference type="Pfam" id="PF17917">
    <property type="entry name" value="RT_RNaseH"/>
    <property type="match status" value="1"/>
</dbReference>
<dbReference type="SUPFAM" id="SSF56672">
    <property type="entry name" value="DNA/RNA polymerases"/>
    <property type="match status" value="1"/>
</dbReference>
<keyword evidence="6" id="KW-0695">RNA-directed DNA polymerase</keyword>
<dbReference type="AlphaFoldDB" id="A0A9Q3BA58"/>
<gene>
    <name evidence="8" type="ORF">O181_001253</name>
</gene>
<keyword evidence="5" id="KW-0378">Hydrolase</keyword>
<evidence type="ECO:0000256" key="1">
    <source>
        <dbReference type="ARBA" id="ARBA00022679"/>
    </source>
</evidence>
<dbReference type="OrthoDB" id="2194544at2759"/>
<keyword evidence="4" id="KW-0255">Endonuclease</keyword>
<evidence type="ECO:0000313" key="8">
    <source>
        <dbReference type="EMBL" id="MBW0461538.1"/>
    </source>
</evidence>
<sequence length="207" mass="23809">MPYSKIPFTIYIYESGDGLGDSLHQVQIINDKPVERPICFIYREIGTNEERYGESQMECLFLAWALEKHNYFLEGCAFEVIQDFTPVKSLLSMRKLNGNMLRCKIAIQEYTGDMPTLQKYGNIHQNAYGLGRWKLPNDIKNPAYVPEEASSQISIQGIIVTDIKSTLFGELRSSYTQEKNLNILSKFLAKDLKHNSLINSLDEIWKN</sequence>
<dbReference type="GO" id="GO:0016787">
    <property type="term" value="F:hydrolase activity"/>
    <property type="evidence" value="ECO:0007669"/>
    <property type="project" value="UniProtKB-KW"/>
</dbReference>
<accession>A0A9Q3BA58</accession>
<evidence type="ECO:0000256" key="2">
    <source>
        <dbReference type="ARBA" id="ARBA00022695"/>
    </source>
</evidence>